<keyword evidence="1 3" id="KW-0597">Phosphoprotein</keyword>
<dbReference type="SUPFAM" id="SSF46955">
    <property type="entry name" value="Putative DNA-binding domain"/>
    <property type="match status" value="1"/>
</dbReference>
<dbReference type="InterPro" id="IPR041657">
    <property type="entry name" value="HTH_17"/>
</dbReference>
<evidence type="ECO:0000256" key="1">
    <source>
        <dbReference type="ARBA" id="ARBA00022553"/>
    </source>
</evidence>
<proteinExistence type="predicted"/>
<dbReference type="RefSeq" id="WP_044841694.1">
    <property type="nucleotide sequence ID" value="NZ_CP059733.1"/>
</dbReference>
<dbReference type="InterPro" id="IPR009061">
    <property type="entry name" value="DNA-bd_dom_put_sf"/>
</dbReference>
<dbReference type="AlphaFoldDB" id="A0AAF0CAQ8"/>
<dbReference type="PROSITE" id="PS50110">
    <property type="entry name" value="RESPONSE_REGULATORY"/>
    <property type="match status" value="1"/>
</dbReference>
<protein>
    <submittedName>
        <fullName evidence="5">Response regulator</fullName>
    </submittedName>
</protein>
<dbReference type="PANTHER" id="PTHR44591:SF14">
    <property type="entry name" value="PROTEIN PILG"/>
    <property type="match status" value="1"/>
</dbReference>
<keyword evidence="6" id="KW-1185">Reference proteome</keyword>
<accession>A0AAF0CAQ8</accession>
<evidence type="ECO:0000259" key="4">
    <source>
        <dbReference type="PROSITE" id="PS50110"/>
    </source>
</evidence>
<feature type="modified residue" description="4-aspartylphosphate" evidence="3">
    <location>
        <position position="118"/>
    </location>
</feature>
<reference evidence="5 6" key="1">
    <citation type="journal article" date="2015" name="Genome Announc.">
        <title>Draft Genome Sequences of Marine Isolates of Thalassomonas viridans and Thalassomonas actiniarum.</title>
        <authorList>
            <person name="Olonade I."/>
            <person name="van Zyl L.J."/>
            <person name="Trindade M."/>
        </authorList>
    </citation>
    <scope>NUCLEOTIDE SEQUENCE [LARGE SCALE GENOMIC DNA]</scope>
    <source>
        <strain evidence="5 6">XOM25</strain>
    </source>
</reference>
<sequence>MNDSLSSGQIAKLCGVHLRTVIRWIEQGYLKGYKLPGRGNNRVLKQDFIRFLQESNMPIPQELARKEKCVLVVDDDSLMARAISLVMRSNGWQTLTAENGFEAGFKVNKFPVDLITLDLVMPTLDGFDVLKVLKQEENLRHIPVIVISASPEQDLAKAKALGASAVLSKPFDNNRLTAIATKLMEH</sequence>
<dbReference type="Gene3D" id="3.40.50.2300">
    <property type="match status" value="1"/>
</dbReference>
<evidence type="ECO:0000256" key="2">
    <source>
        <dbReference type="ARBA" id="ARBA00023012"/>
    </source>
</evidence>
<dbReference type="Proteomes" id="UP000032352">
    <property type="component" value="Chromosome"/>
</dbReference>
<dbReference type="PANTHER" id="PTHR44591">
    <property type="entry name" value="STRESS RESPONSE REGULATOR PROTEIN 1"/>
    <property type="match status" value="1"/>
</dbReference>
<name>A0AAF0CAQ8_9GAMM</name>
<organism evidence="5 6">
    <name type="scientific">Thalassomonas viridans</name>
    <dbReference type="NCBI Taxonomy" id="137584"/>
    <lineage>
        <taxon>Bacteria</taxon>
        <taxon>Pseudomonadati</taxon>
        <taxon>Pseudomonadota</taxon>
        <taxon>Gammaproteobacteria</taxon>
        <taxon>Alteromonadales</taxon>
        <taxon>Colwelliaceae</taxon>
        <taxon>Thalassomonas</taxon>
    </lineage>
</organism>
<reference evidence="5 6" key="2">
    <citation type="journal article" date="2022" name="Mar. Drugs">
        <title>Bioassay-Guided Fractionation Leads to the Detection of Cholic Acid Generated by the Rare Thalassomonas sp.</title>
        <authorList>
            <person name="Pheiffer F."/>
            <person name="Schneider Y.K."/>
            <person name="Hansen E.H."/>
            <person name="Andersen J.H."/>
            <person name="Isaksson J."/>
            <person name="Busche T."/>
            <person name="R C."/>
            <person name="Kalinowski J."/>
            <person name="Zyl L.V."/>
            <person name="Trindade M."/>
        </authorList>
    </citation>
    <scope>NUCLEOTIDE SEQUENCE [LARGE SCALE GENOMIC DNA]</scope>
    <source>
        <strain evidence="5 6">XOM25</strain>
    </source>
</reference>
<keyword evidence="2" id="KW-0902">Two-component regulatory system</keyword>
<dbReference type="EMBL" id="CP059733">
    <property type="protein sequence ID" value="WDE07138.1"/>
    <property type="molecule type" value="Genomic_DNA"/>
</dbReference>
<gene>
    <name evidence="5" type="ORF">SG34_009735</name>
</gene>
<feature type="domain" description="Response regulatory" evidence="4">
    <location>
        <begin position="69"/>
        <end position="184"/>
    </location>
</feature>
<evidence type="ECO:0000313" key="6">
    <source>
        <dbReference type="Proteomes" id="UP000032352"/>
    </source>
</evidence>
<dbReference type="InterPro" id="IPR011006">
    <property type="entry name" value="CheY-like_superfamily"/>
</dbReference>
<dbReference type="InterPro" id="IPR050595">
    <property type="entry name" value="Bact_response_regulator"/>
</dbReference>
<evidence type="ECO:0000313" key="5">
    <source>
        <dbReference type="EMBL" id="WDE07138.1"/>
    </source>
</evidence>
<dbReference type="Pfam" id="PF00072">
    <property type="entry name" value="Response_reg"/>
    <property type="match status" value="1"/>
</dbReference>
<evidence type="ECO:0000256" key="3">
    <source>
        <dbReference type="PROSITE-ProRule" id="PRU00169"/>
    </source>
</evidence>
<dbReference type="Pfam" id="PF12728">
    <property type="entry name" value="HTH_17"/>
    <property type="match status" value="1"/>
</dbReference>
<dbReference type="InterPro" id="IPR001789">
    <property type="entry name" value="Sig_transdc_resp-reg_receiver"/>
</dbReference>
<dbReference type="SMART" id="SM00448">
    <property type="entry name" value="REC"/>
    <property type="match status" value="1"/>
</dbReference>
<dbReference type="SUPFAM" id="SSF52172">
    <property type="entry name" value="CheY-like"/>
    <property type="match status" value="1"/>
</dbReference>
<dbReference type="GO" id="GO:0000160">
    <property type="term" value="P:phosphorelay signal transduction system"/>
    <property type="evidence" value="ECO:0007669"/>
    <property type="project" value="UniProtKB-KW"/>
</dbReference>
<dbReference type="KEGG" id="tvd:SG34_009735"/>